<accession>A0ACD4NZM7</accession>
<keyword evidence="1" id="KW-0378">Hydrolase</keyword>
<dbReference type="Proteomes" id="UP001163223">
    <property type="component" value="Plasmid unnamed1"/>
</dbReference>
<dbReference type="EMBL" id="CP113521">
    <property type="protein sequence ID" value="WAJ31647.1"/>
    <property type="molecule type" value="Genomic_DNA"/>
</dbReference>
<name>A0ACD4NZM7_9HYPH</name>
<proteinExistence type="predicted"/>
<gene>
    <name evidence="1" type="ORF">OXU80_28490</name>
</gene>
<reference evidence="1" key="1">
    <citation type="submission" date="2022-11" db="EMBL/GenBank/DDBJ databases">
        <title>beta-Carotene-producing bacterium, Jeongeuplla avenae sp. nov., alleviates the salt stress of Arabidopsis seedlings.</title>
        <authorList>
            <person name="Jiang L."/>
            <person name="Lee J."/>
        </authorList>
    </citation>
    <scope>NUCLEOTIDE SEQUENCE</scope>
    <source>
        <strain evidence="1">DY_R2A_6</strain>
    </source>
</reference>
<keyword evidence="1" id="KW-0614">Plasmid</keyword>
<sequence>MDSSHASLRHGVHAGQAGGRALTPTILVALVLLCGCATRPGPEVLATVPPAPEAAQVRLYAATTRERAPEGEADYTAERARALNLAAFTISIPPGHQPASIEWPQGMPDAGSSFAVVGQSQLTRAEFIQEIGAPGTSGGRRNVGIFVHGYNHSFPEALFRLAQIAADSQTTEPQIAFSWPSQASVGGYVADKDSVTYSRDYLAELITDLAAQPNVGEINIIAHSMGGWLVMETVRQLRLQGRDAAIDRLNVVLAAPDIDADVFYQQLQVIGSLRTPLTVLVSPDDRALRVSQRLSASRQRLGALDVQDPRVQEVAAETNVQIIDISQAGASDGFRHDRYVSLATIMPTGNQDEGTGDIRQAGAFIFNAVGATLSTPFESAGRVLAGE</sequence>
<geneLocation type="plasmid" evidence="1 2">
    <name>unnamed1</name>
</geneLocation>
<organism evidence="1 2">
    <name type="scientific">Antarcticirhabdus aurantiaca</name>
    <dbReference type="NCBI Taxonomy" id="2606717"/>
    <lineage>
        <taxon>Bacteria</taxon>
        <taxon>Pseudomonadati</taxon>
        <taxon>Pseudomonadota</taxon>
        <taxon>Alphaproteobacteria</taxon>
        <taxon>Hyphomicrobiales</taxon>
        <taxon>Aurantimonadaceae</taxon>
        <taxon>Antarcticirhabdus</taxon>
    </lineage>
</organism>
<keyword evidence="2" id="KW-1185">Reference proteome</keyword>
<protein>
    <submittedName>
        <fullName evidence="1">Alpha/beta fold hydrolase</fullName>
    </submittedName>
</protein>
<evidence type="ECO:0000313" key="1">
    <source>
        <dbReference type="EMBL" id="WAJ31647.1"/>
    </source>
</evidence>
<evidence type="ECO:0000313" key="2">
    <source>
        <dbReference type="Proteomes" id="UP001163223"/>
    </source>
</evidence>